<dbReference type="SUPFAM" id="SSF109604">
    <property type="entry name" value="HD-domain/PDEase-like"/>
    <property type="match status" value="1"/>
</dbReference>
<keyword evidence="3" id="KW-1185">Reference proteome</keyword>
<dbReference type="STRING" id="1121439.dsat_2032"/>
<dbReference type="PANTHER" id="PTHR33525">
    <property type="match status" value="1"/>
</dbReference>
<dbReference type="GO" id="GO:0016787">
    <property type="term" value="F:hydrolase activity"/>
    <property type="evidence" value="ECO:0007669"/>
    <property type="project" value="UniProtKB-KW"/>
</dbReference>
<dbReference type="RefSeq" id="WP_020885918.1">
    <property type="nucleotide sequence ID" value="NZ_ATHI01000003.1"/>
</dbReference>
<dbReference type="InterPro" id="IPR003607">
    <property type="entry name" value="HD/PDEase_dom"/>
</dbReference>
<accession>S7TG31</accession>
<dbReference type="Gene3D" id="1.10.3210.10">
    <property type="entry name" value="Hypothetical protein af1432"/>
    <property type="match status" value="1"/>
</dbReference>
<dbReference type="Pfam" id="PF08668">
    <property type="entry name" value="HDOD"/>
    <property type="match status" value="1"/>
</dbReference>
<organism evidence="2 3">
    <name type="scientific">Alkalidesulfovibrio alkalitolerans DSM 16529</name>
    <dbReference type="NCBI Taxonomy" id="1121439"/>
    <lineage>
        <taxon>Bacteria</taxon>
        <taxon>Pseudomonadati</taxon>
        <taxon>Thermodesulfobacteriota</taxon>
        <taxon>Desulfovibrionia</taxon>
        <taxon>Desulfovibrionales</taxon>
        <taxon>Desulfovibrionaceae</taxon>
        <taxon>Alkalidesulfovibrio</taxon>
    </lineage>
</organism>
<feature type="domain" description="HDOD" evidence="1">
    <location>
        <begin position="147"/>
        <end position="341"/>
    </location>
</feature>
<sequence>MSANAVITVCTEHLVPGMVLARDVMGADESVLRPRGHALTEADIELFAEMRLPSVHVAGKSVADIEQWLLATTQEHVRRFFVYVNPDNPYFEELYRLCVRRVLTLRKAGKPLACAEEMAASSVEHLADVFFRSDLTLDKLVLHETELASFPDIYFRLKEILDNPLSSAKDIAAVVSTDVALAGKLLKLVNSPLFGLSARIDTIERAVSLVGAKELSTLALGITAISFFKDIPPELVDMKTFWRHSLSCGIFAKLIATRTKLPAERLFIAGLLHDAGRLVLFKDQPYASTQALLFARSNFLPLMEAEQEIFGFDHAAVGGRLLEAWAFPQSLSALVAGHHAPKDAAVPAAAAAVQMADILANAAAIGTGGLFVLPPMDEAAMAASGIAPGDLKNILADHDALIAELTTALL</sequence>
<dbReference type="PATRIC" id="fig|1121439.3.peg.417"/>
<evidence type="ECO:0000313" key="2">
    <source>
        <dbReference type="EMBL" id="EPR35691.1"/>
    </source>
</evidence>
<evidence type="ECO:0000259" key="1">
    <source>
        <dbReference type="PROSITE" id="PS51833"/>
    </source>
</evidence>
<dbReference type="eggNOG" id="COG1639">
    <property type="taxonomic scope" value="Bacteria"/>
</dbReference>
<dbReference type="AlphaFoldDB" id="S7TG31"/>
<dbReference type="PROSITE" id="PS51833">
    <property type="entry name" value="HDOD"/>
    <property type="match status" value="1"/>
</dbReference>
<dbReference type="InterPro" id="IPR013976">
    <property type="entry name" value="HDOD"/>
</dbReference>
<evidence type="ECO:0000313" key="3">
    <source>
        <dbReference type="Proteomes" id="UP000014975"/>
    </source>
</evidence>
<keyword evidence="2" id="KW-0378">Hydrolase</keyword>
<dbReference type="InterPro" id="IPR052340">
    <property type="entry name" value="RNase_Y/CdgJ"/>
</dbReference>
<dbReference type="OrthoDB" id="9803649at2"/>
<gene>
    <name evidence="2" type="ORF">dsat_2032</name>
</gene>
<dbReference type="SMART" id="SM00471">
    <property type="entry name" value="HDc"/>
    <property type="match status" value="1"/>
</dbReference>
<proteinExistence type="predicted"/>
<protein>
    <submittedName>
        <fullName evidence="2">Metal dependent phosphohydrolase</fullName>
    </submittedName>
</protein>
<name>S7TG31_9BACT</name>
<dbReference type="EMBL" id="ATHI01000003">
    <property type="protein sequence ID" value="EPR35691.1"/>
    <property type="molecule type" value="Genomic_DNA"/>
</dbReference>
<comment type="caution">
    <text evidence="2">The sequence shown here is derived from an EMBL/GenBank/DDBJ whole genome shotgun (WGS) entry which is preliminary data.</text>
</comment>
<dbReference type="Proteomes" id="UP000014975">
    <property type="component" value="Unassembled WGS sequence"/>
</dbReference>
<dbReference type="PANTHER" id="PTHR33525:SF3">
    <property type="entry name" value="RIBONUCLEASE Y"/>
    <property type="match status" value="1"/>
</dbReference>
<reference evidence="2 3" key="1">
    <citation type="journal article" date="2013" name="Genome Announc.">
        <title>Draft genome sequences for three mercury-methylating, sulfate-reducing bacteria.</title>
        <authorList>
            <person name="Brown S.D."/>
            <person name="Hurt R.A.Jr."/>
            <person name="Gilmour C.C."/>
            <person name="Elias D.A."/>
        </authorList>
    </citation>
    <scope>NUCLEOTIDE SEQUENCE [LARGE SCALE GENOMIC DNA]</scope>
    <source>
        <strain evidence="2 3">DSM 16529</strain>
    </source>
</reference>